<reference evidence="1" key="1">
    <citation type="submission" date="2021-03" db="EMBL/GenBank/DDBJ databases">
        <title>Evolutionary priming and transition to the ectomycorrhizal habit in an iconic lineage of mushroom-forming fungi: is preadaptation a requirement?</title>
        <authorList>
            <consortium name="DOE Joint Genome Institute"/>
            <person name="Looney B.P."/>
            <person name="Miyauchi S."/>
            <person name="Morin E."/>
            <person name="Drula E."/>
            <person name="Courty P.E."/>
            <person name="Chicoki N."/>
            <person name="Fauchery L."/>
            <person name="Kohler A."/>
            <person name="Kuo A."/>
            <person name="LaButti K."/>
            <person name="Pangilinan J."/>
            <person name="Lipzen A."/>
            <person name="Riley R."/>
            <person name="Andreopoulos W."/>
            <person name="He G."/>
            <person name="Johnson J."/>
            <person name="Barry K.W."/>
            <person name="Grigoriev I.V."/>
            <person name="Nagy L."/>
            <person name="Hibbett D."/>
            <person name="Henrissat B."/>
            <person name="Matheny P.B."/>
            <person name="Labbe J."/>
            <person name="Martin A.F."/>
        </authorList>
    </citation>
    <scope>NUCLEOTIDE SEQUENCE</scope>
    <source>
        <strain evidence="1">BPL698</strain>
    </source>
</reference>
<organism evidence="1 2">
    <name type="scientific">Russula earlei</name>
    <dbReference type="NCBI Taxonomy" id="71964"/>
    <lineage>
        <taxon>Eukaryota</taxon>
        <taxon>Fungi</taxon>
        <taxon>Dikarya</taxon>
        <taxon>Basidiomycota</taxon>
        <taxon>Agaricomycotina</taxon>
        <taxon>Agaricomycetes</taxon>
        <taxon>Russulales</taxon>
        <taxon>Russulaceae</taxon>
        <taxon>Russula</taxon>
    </lineage>
</organism>
<dbReference type="EMBL" id="JAGFNK010000161">
    <property type="protein sequence ID" value="KAI9463039.1"/>
    <property type="molecule type" value="Genomic_DNA"/>
</dbReference>
<evidence type="ECO:0000313" key="1">
    <source>
        <dbReference type="EMBL" id="KAI9463039.1"/>
    </source>
</evidence>
<dbReference type="Proteomes" id="UP001207468">
    <property type="component" value="Unassembled WGS sequence"/>
</dbReference>
<accession>A0ACC0U4X2</accession>
<comment type="caution">
    <text evidence="1">The sequence shown here is derived from an EMBL/GenBank/DDBJ whole genome shotgun (WGS) entry which is preliminary data.</text>
</comment>
<proteinExistence type="predicted"/>
<sequence>MAWQQLTDDDLPHRDAYIDATPFSRSIFFDPEHNDHHQPSSVYHPLETSLEQNEPSAKRARTETQSTADECRAGRYVEPYPAMVAENLGTALTPFQERGEIQDEWELVNWLINRVNKTGTDEFLKLGLVRSLWHTETFSFTGDLLDENGEPTQDHFELWYRNSLQCVEELISNPMFEKYISYVPERIYEDSTGNTRVYDEMWTADWWWEMQDKIPSGGVMCPVILASDKTQLSGFSGGHQAYPLYLTLGNISKSVHRKSSNHAVSLIGYIPTSEITCFSDPQIPKYLTLSRMPEEDTGTDGVIRWIFPILAAYVGDHPEQCLVAGCKENRCPICTVPAKSQLHTEQVLHLEANGHHPPEFSEWGLRKVFSPFWAGMPHTDIFMCISPDILHQLFLGVFCHLLEWCAQLMGAKRLDECFEALPVYSGLKHFKHGVSTCSKWTGWEYRDMSRSLLGVISGSVDPRVVLVARALLDFITYAGYRRHTTKTLLCIEQALEVFHSHKRVLIDLGVREHFNIPKVHSMQHYVAGIKHLGSADGFNTESSERLHIDYAKRAFKASNHRDYIMQMARWIQRQEAMFINKQFLAWSLKTSSPESESTNMTARFITYSITKKPPHYISVRTLAMEYNAPDFVNTLQDFLQKIDIPGRFTVPNVYDRFNIYKLIHINWSATMDSDIESYHVNAFPERPNSGHGQRSGSKFDTILVTKSGNRPQTSKGFQGLRLARIHVIFELPKHLGAFPHPLAYIHWFRPFTNVDPTTHMHQVVPSTRNHMPYSEVISVKRIWRSCVLIPQFSSNRVPSSWTREGHHIQAIPKYYLGRHLDRNMFQMYKENDG</sequence>
<name>A0ACC0U4X2_9AGAM</name>
<protein>
    <submittedName>
        <fullName evidence="1">Uncharacterized protein</fullName>
    </submittedName>
</protein>
<gene>
    <name evidence="1" type="ORF">F5148DRAFT_1276517</name>
</gene>
<keyword evidence="2" id="KW-1185">Reference proteome</keyword>
<evidence type="ECO:0000313" key="2">
    <source>
        <dbReference type="Proteomes" id="UP001207468"/>
    </source>
</evidence>